<sequence>MSDEGQRVCSSFDKHGFAMYEFVFKELGFRLPFNPLVIGVLQTLRVAPSQLHPNSWAFILAFEHLCAYRNVHPSLPLFFRVFKIQRKPTKVEGGEVPRQNWVSLKQQDDVELFKIIQVDIKIVEEWGYALGEDSCLFEEESEAKSSCGEGQEDQEVNRNVDLLVNKFKEGIEAEDHNEPQGMQDEEFLDKLEANPGSAGVGTNSVLRMDSQEVVGEPVGRTDVSPPSGDAVARSICRPLLSKRNSTCPAEARRSTIFGPWSLEWLHDQNYGDAGVIFSASKKSKSRFLTDRALSGKWIWIRGDGKQE</sequence>
<evidence type="ECO:0000259" key="1">
    <source>
        <dbReference type="Pfam" id="PF04195"/>
    </source>
</evidence>
<dbReference type="PANTHER" id="PTHR31099">
    <property type="entry name" value="OS06G0165300 PROTEIN"/>
    <property type="match status" value="1"/>
</dbReference>
<dbReference type="Pfam" id="PF04195">
    <property type="entry name" value="Transposase_28"/>
    <property type="match status" value="1"/>
</dbReference>
<feature type="non-terminal residue" evidence="2">
    <location>
        <position position="307"/>
    </location>
</feature>
<evidence type="ECO:0000313" key="2">
    <source>
        <dbReference type="EMBL" id="PNX83125.1"/>
    </source>
</evidence>
<accession>A0A2K3LX68</accession>
<gene>
    <name evidence="2" type="ORF">L195_g039163</name>
</gene>
<proteinExistence type="predicted"/>
<dbReference type="PANTHER" id="PTHR31099:SF49">
    <property type="entry name" value="MYOSIN HEAVY CHAIN-LIKE PROTEIN"/>
    <property type="match status" value="1"/>
</dbReference>
<dbReference type="EMBL" id="ASHM01043420">
    <property type="protein sequence ID" value="PNX83125.1"/>
    <property type="molecule type" value="Genomic_DNA"/>
</dbReference>
<evidence type="ECO:0000313" key="3">
    <source>
        <dbReference type="Proteomes" id="UP000236291"/>
    </source>
</evidence>
<reference evidence="2 3" key="1">
    <citation type="journal article" date="2014" name="Am. J. Bot.">
        <title>Genome assembly and annotation for red clover (Trifolium pratense; Fabaceae).</title>
        <authorList>
            <person name="Istvanek J."/>
            <person name="Jaros M."/>
            <person name="Krenek A."/>
            <person name="Repkova J."/>
        </authorList>
    </citation>
    <scope>NUCLEOTIDE SEQUENCE [LARGE SCALE GENOMIC DNA]</scope>
    <source>
        <strain evidence="3">cv. Tatra</strain>
        <tissue evidence="2">Young leaves</tissue>
    </source>
</reference>
<protein>
    <recommendedName>
        <fullName evidence="1">Transposase (putative) gypsy type domain-containing protein</fullName>
    </recommendedName>
</protein>
<reference evidence="2 3" key="2">
    <citation type="journal article" date="2017" name="Front. Plant Sci.">
        <title>Gene Classification and Mining of Molecular Markers Useful in Red Clover (Trifolium pratense) Breeding.</title>
        <authorList>
            <person name="Istvanek J."/>
            <person name="Dluhosova J."/>
            <person name="Dluhos P."/>
            <person name="Patkova L."/>
            <person name="Nedelnik J."/>
            <person name="Repkova J."/>
        </authorList>
    </citation>
    <scope>NUCLEOTIDE SEQUENCE [LARGE SCALE GENOMIC DNA]</scope>
    <source>
        <strain evidence="3">cv. Tatra</strain>
        <tissue evidence="2">Young leaves</tissue>
    </source>
</reference>
<feature type="domain" description="Transposase (putative) gypsy type" evidence="1">
    <location>
        <begin position="24"/>
        <end position="85"/>
    </location>
</feature>
<name>A0A2K3LX68_TRIPR</name>
<comment type="caution">
    <text evidence="2">The sequence shown here is derived from an EMBL/GenBank/DDBJ whole genome shotgun (WGS) entry which is preliminary data.</text>
</comment>
<dbReference type="Proteomes" id="UP000236291">
    <property type="component" value="Unassembled WGS sequence"/>
</dbReference>
<dbReference type="AlphaFoldDB" id="A0A2K3LX68"/>
<dbReference type="InterPro" id="IPR007321">
    <property type="entry name" value="Transposase_28"/>
</dbReference>
<organism evidence="2 3">
    <name type="scientific">Trifolium pratense</name>
    <name type="common">Red clover</name>
    <dbReference type="NCBI Taxonomy" id="57577"/>
    <lineage>
        <taxon>Eukaryota</taxon>
        <taxon>Viridiplantae</taxon>
        <taxon>Streptophyta</taxon>
        <taxon>Embryophyta</taxon>
        <taxon>Tracheophyta</taxon>
        <taxon>Spermatophyta</taxon>
        <taxon>Magnoliopsida</taxon>
        <taxon>eudicotyledons</taxon>
        <taxon>Gunneridae</taxon>
        <taxon>Pentapetalae</taxon>
        <taxon>rosids</taxon>
        <taxon>fabids</taxon>
        <taxon>Fabales</taxon>
        <taxon>Fabaceae</taxon>
        <taxon>Papilionoideae</taxon>
        <taxon>50 kb inversion clade</taxon>
        <taxon>NPAAA clade</taxon>
        <taxon>Hologalegina</taxon>
        <taxon>IRL clade</taxon>
        <taxon>Trifolieae</taxon>
        <taxon>Trifolium</taxon>
    </lineage>
</organism>